<dbReference type="GO" id="GO:0016740">
    <property type="term" value="F:transferase activity"/>
    <property type="evidence" value="ECO:0007669"/>
    <property type="project" value="UniProtKB-KW"/>
</dbReference>
<dbReference type="EMBL" id="BMFD01000001">
    <property type="protein sequence ID" value="GGC29044.1"/>
    <property type="molecule type" value="Genomic_DNA"/>
</dbReference>
<evidence type="ECO:0000313" key="2">
    <source>
        <dbReference type="EMBL" id="GGC29044.1"/>
    </source>
</evidence>
<dbReference type="PANTHER" id="PTHR48050">
    <property type="entry name" value="STEROL 3-BETA-GLUCOSYLTRANSFERASE"/>
    <property type="match status" value="1"/>
</dbReference>
<feature type="domain" description="Glycosyltransferase family 28 N-terminal" evidence="1">
    <location>
        <begin position="3"/>
        <end position="83"/>
    </location>
</feature>
<dbReference type="InterPro" id="IPR050426">
    <property type="entry name" value="Glycosyltransferase_28"/>
</dbReference>
<reference evidence="3" key="1">
    <citation type="journal article" date="2019" name="Int. J. Syst. Evol. Microbiol.">
        <title>The Global Catalogue of Microorganisms (GCM) 10K type strain sequencing project: providing services to taxonomists for standard genome sequencing and annotation.</title>
        <authorList>
            <consortium name="The Broad Institute Genomics Platform"/>
            <consortium name="The Broad Institute Genome Sequencing Center for Infectious Disease"/>
            <person name="Wu L."/>
            <person name="Ma J."/>
        </authorList>
    </citation>
    <scope>NUCLEOTIDE SEQUENCE [LARGE SCALE GENOMIC DNA]</scope>
    <source>
        <strain evidence="3">CGMCC 1.12479</strain>
    </source>
</reference>
<gene>
    <name evidence="2" type="ORF">GCM10010993_04950</name>
</gene>
<dbReference type="SUPFAM" id="SSF53756">
    <property type="entry name" value="UDP-Glycosyltransferase/glycogen phosphorylase"/>
    <property type="match status" value="1"/>
</dbReference>
<comment type="caution">
    <text evidence="2">The sequence shown here is derived from an EMBL/GenBank/DDBJ whole genome shotgun (WGS) entry which is preliminary data.</text>
</comment>
<dbReference type="RefSeq" id="WP_188439306.1">
    <property type="nucleotide sequence ID" value="NZ_BMFD01000001.1"/>
</dbReference>
<dbReference type="Proteomes" id="UP000635885">
    <property type="component" value="Unassembled WGS sequence"/>
</dbReference>
<dbReference type="CDD" id="cd03784">
    <property type="entry name" value="GT1_Gtf-like"/>
    <property type="match status" value="1"/>
</dbReference>
<organism evidence="2 3">
    <name type="scientific">Belliella aquatica</name>
    <dbReference type="NCBI Taxonomy" id="1323734"/>
    <lineage>
        <taxon>Bacteria</taxon>
        <taxon>Pseudomonadati</taxon>
        <taxon>Bacteroidota</taxon>
        <taxon>Cytophagia</taxon>
        <taxon>Cytophagales</taxon>
        <taxon>Cyclobacteriaceae</taxon>
        <taxon>Belliella</taxon>
    </lineage>
</organism>
<keyword evidence="3" id="KW-1185">Reference proteome</keyword>
<dbReference type="InterPro" id="IPR002213">
    <property type="entry name" value="UDP_glucos_trans"/>
</dbReference>
<dbReference type="Gene3D" id="3.40.50.2000">
    <property type="entry name" value="Glycogen Phosphorylase B"/>
    <property type="match status" value="2"/>
</dbReference>
<dbReference type="Pfam" id="PF03033">
    <property type="entry name" value="Glyco_transf_28"/>
    <property type="match status" value="1"/>
</dbReference>
<name>A0ABQ1LV17_9BACT</name>
<keyword evidence="2" id="KW-0808">Transferase</keyword>
<protein>
    <submittedName>
        <fullName evidence="2">Glycosyl transferase family 1</fullName>
    </submittedName>
</protein>
<accession>A0ABQ1LV17</accession>
<sequence length="416" mass="47162">MKIAILTLGTRGDVQPYAVLGKALQARGHKVTLSTAKNFESLVNSYGIGFQPVEADFQEVLASDEGKKMMKANPFTIKRNLKTWIYPLITNSLSIFYALAKDSDIVLYHVKTLADTFADQFPEKMIRASLLPIVEPTKEFANPALSGIPIPKFMNRLSFKLANASIKLLSKPIGEFRANFNLPKKYQLPEVKNIYNLSELFLPTPKDYPDSSQFSGFWFEETEEDLPEDLQEFLEKRDSPLLVTFGSMPFKCKFDLQEAILKLSTQLNVRFVIVKGWGFDSTENLENNSYIKIIDNAPYEKLFPRVKAIIHHGGIGTTSECLRAGKPFMICPILYPIGDQAFWGKVSFEMGLAVKPVPLGKMTERSFLESVKDLLIIEKRYEKAIQLKLELDKENGIQKTIEKIESIFVEGFDNMK</sequence>
<dbReference type="InterPro" id="IPR004276">
    <property type="entry name" value="GlycoTrans_28_N"/>
</dbReference>
<proteinExistence type="predicted"/>
<evidence type="ECO:0000313" key="3">
    <source>
        <dbReference type="Proteomes" id="UP000635885"/>
    </source>
</evidence>
<dbReference type="PANTHER" id="PTHR48050:SF13">
    <property type="entry name" value="STEROL 3-BETA-GLUCOSYLTRANSFERASE UGT80A2"/>
    <property type="match status" value="1"/>
</dbReference>
<evidence type="ECO:0000259" key="1">
    <source>
        <dbReference type="Pfam" id="PF03033"/>
    </source>
</evidence>